<evidence type="ECO:0000256" key="12">
    <source>
        <dbReference type="PIRSR" id="PIRSR001492-3"/>
    </source>
</evidence>
<keyword evidence="6" id="KW-0324">Glycolysis</keyword>
<dbReference type="Pfam" id="PF06415">
    <property type="entry name" value="iPGM_N"/>
    <property type="match status" value="1"/>
</dbReference>
<feature type="domain" description="BPG-independent PGAM N-terminal" evidence="14">
    <location>
        <begin position="83"/>
        <end position="270"/>
    </location>
</feature>
<comment type="catalytic activity">
    <reaction evidence="1">
        <text>(2R)-2-phosphoglycerate = (2R)-3-phosphoglycerate</text>
        <dbReference type="Rhea" id="RHEA:15901"/>
        <dbReference type="ChEBI" id="CHEBI:58272"/>
        <dbReference type="ChEBI" id="CHEBI:58289"/>
        <dbReference type="EC" id="5.4.2.12"/>
    </reaction>
</comment>
<feature type="binding site" evidence="11">
    <location>
        <begin position="154"/>
        <end position="155"/>
    </location>
    <ligand>
        <name>substrate</name>
    </ligand>
</feature>
<feature type="binding site" evidence="12">
    <location>
        <position position="435"/>
    </location>
    <ligand>
        <name>Mn(2+)</name>
        <dbReference type="ChEBI" id="CHEBI:29035"/>
        <label>2</label>
    </ligand>
</feature>
<dbReference type="InterPro" id="IPR005995">
    <property type="entry name" value="Pgm_bpd_ind"/>
</dbReference>
<feature type="binding site" evidence="12">
    <location>
        <position position="436"/>
    </location>
    <ligand>
        <name>Mn(2+)</name>
        <dbReference type="ChEBI" id="CHEBI:29035"/>
        <label>2</label>
    </ligand>
</feature>
<feature type="binding site" evidence="12">
    <location>
        <position position="63"/>
    </location>
    <ligand>
        <name>Mn(2+)</name>
        <dbReference type="ChEBI" id="CHEBI:29035"/>
        <label>2</label>
    </ligand>
</feature>
<evidence type="ECO:0000256" key="2">
    <source>
        <dbReference type="ARBA" id="ARBA00001936"/>
    </source>
</evidence>
<evidence type="ECO:0000256" key="3">
    <source>
        <dbReference type="ARBA" id="ARBA00004798"/>
    </source>
</evidence>
<evidence type="ECO:0000256" key="10">
    <source>
        <dbReference type="PIRSR" id="PIRSR001492-1"/>
    </source>
</evidence>
<evidence type="ECO:0000256" key="7">
    <source>
        <dbReference type="ARBA" id="ARBA00023211"/>
    </source>
</evidence>
<dbReference type="InterPro" id="IPR006124">
    <property type="entry name" value="Metalloenzyme"/>
</dbReference>
<dbReference type="SUPFAM" id="SSF64158">
    <property type="entry name" value="2,3-Bisphosphoglycerate-independent phosphoglycerate mutase, substrate-binding domain"/>
    <property type="match status" value="1"/>
</dbReference>
<evidence type="ECO:0000256" key="5">
    <source>
        <dbReference type="ARBA" id="ARBA00022723"/>
    </source>
</evidence>
<dbReference type="Gene3D" id="3.40.1450.10">
    <property type="entry name" value="BPG-independent phosphoglycerate mutase, domain B"/>
    <property type="match status" value="1"/>
</dbReference>
<feature type="binding site" evidence="11">
    <location>
        <position position="186"/>
    </location>
    <ligand>
        <name>substrate</name>
    </ligand>
</feature>
<feature type="binding site" evidence="11">
    <location>
        <position position="192"/>
    </location>
    <ligand>
        <name>substrate</name>
    </ligand>
</feature>
<evidence type="ECO:0000256" key="11">
    <source>
        <dbReference type="PIRSR" id="PIRSR001492-2"/>
    </source>
</evidence>
<dbReference type="AlphaFoldDB" id="A0A2W2H9Z8"/>
<dbReference type="GO" id="GO:0006007">
    <property type="term" value="P:glucose catabolic process"/>
    <property type="evidence" value="ECO:0007669"/>
    <property type="project" value="InterPro"/>
</dbReference>
<keyword evidence="8" id="KW-0413">Isomerase</keyword>
<evidence type="ECO:0000256" key="9">
    <source>
        <dbReference type="NCBIfam" id="TIGR01307"/>
    </source>
</evidence>
<dbReference type="GO" id="GO:0030145">
    <property type="term" value="F:manganese ion binding"/>
    <property type="evidence" value="ECO:0007669"/>
    <property type="project" value="InterPro"/>
</dbReference>
<dbReference type="Gene3D" id="3.40.720.10">
    <property type="entry name" value="Alkaline Phosphatase, subunit A"/>
    <property type="match status" value="1"/>
</dbReference>
<evidence type="ECO:0000259" key="13">
    <source>
        <dbReference type="Pfam" id="PF01676"/>
    </source>
</evidence>
<keyword evidence="5 12" id="KW-0479">Metal-binding</keyword>
<evidence type="ECO:0000313" key="16">
    <source>
        <dbReference type="Proteomes" id="UP000248544"/>
    </source>
</evidence>
<dbReference type="PANTHER" id="PTHR31637">
    <property type="entry name" value="2,3-BISPHOSPHOGLYCERATE-INDEPENDENT PHOSPHOGLYCERATE MUTASE"/>
    <property type="match status" value="1"/>
</dbReference>
<feature type="binding site" evidence="12">
    <location>
        <position position="458"/>
    </location>
    <ligand>
        <name>Mn(2+)</name>
        <dbReference type="ChEBI" id="CHEBI:29035"/>
        <label>1</label>
    </ligand>
</feature>
<dbReference type="PANTHER" id="PTHR31637:SF0">
    <property type="entry name" value="2,3-BISPHOSPHOGLYCERATE-INDEPENDENT PHOSPHOGLYCERATE MUTASE"/>
    <property type="match status" value="1"/>
</dbReference>
<feature type="binding site" evidence="12">
    <location>
        <position position="398"/>
    </location>
    <ligand>
        <name>Mn(2+)</name>
        <dbReference type="ChEBI" id="CHEBI:29035"/>
        <label>1</label>
    </ligand>
</feature>
<dbReference type="GO" id="GO:0006096">
    <property type="term" value="P:glycolytic process"/>
    <property type="evidence" value="ECO:0007669"/>
    <property type="project" value="UniProtKB-UniRule"/>
</dbReference>
<dbReference type="UniPathway" id="UPA00109">
    <property type="reaction ID" value="UER00186"/>
</dbReference>
<feature type="binding site" evidence="12">
    <location>
        <position position="394"/>
    </location>
    <ligand>
        <name>Mn(2+)</name>
        <dbReference type="ChEBI" id="CHEBI:29035"/>
        <label>1</label>
    </ligand>
</feature>
<reference evidence="15 16" key="1">
    <citation type="submission" date="2018-01" db="EMBL/GenBank/DDBJ databases">
        <title>Draft genome sequence of Sphaerisporangium sp. 7K107.</title>
        <authorList>
            <person name="Sahin N."/>
            <person name="Saygin H."/>
            <person name="Ay H."/>
        </authorList>
    </citation>
    <scope>NUCLEOTIDE SEQUENCE [LARGE SCALE GENOMIC DNA]</scope>
    <source>
        <strain evidence="15 16">7K107</strain>
    </source>
</reference>
<dbReference type="GO" id="GO:0005829">
    <property type="term" value="C:cytosol"/>
    <property type="evidence" value="ECO:0007669"/>
    <property type="project" value="TreeGrafter"/>
</dbReference>
<name>A0A2W2H9Z8_9ACTN</name>
<dbReference type="NCBIfam" id="TIGR01307">
    <property type="entry name" value="pgm_bpd_ind"/>
    <property type="match status" value="1"/>
</dbReference>
<dbReference type="GO" id="GO:0004619">
    <property type="term" value="F:phosphoglycerate mutase activity"/>
    <property type="evidence" value="ECO:0007669"/>
    <property type="project" value="UniProtKB-UniRule"/>
</dbReference>
<comment type="cofactor">
    <cofactor evidence="2">
        <name>Mn(2+)</name>
        <dbReference type="ChEBI" id="CHEBI:29035"/>
    </cofactor>
</comment>
<dbReference type="Pfam" id="PF01676">
    <property type="entry name" value="Metalloenzyme"/>
    <property type="match status" value="1"/>
</dbReference>
<dbReference type="InterPro" id="IPR036646">
    <property type="entry name" value="PGAM_B_sf"/>
</dbReference>
<proteinExistence type="inferred from homology"/>
<keyword evidence="7 12" id="KW-0464">Manganese</keyword>
<feature type="active site" description="Phosphoserine intermediate" evidence="10">
    <location>
        <position position="63"/>
    </location>
</feature>
<gene>
    <name evidence="15" type="ORF">C1I98_01060</name>
</gene>
<keyword evidence="16" id="KW-1185">Reference proteome</keyword>
<evidence type="ECO:0000256" key="6">
    <source>
        <dbReference type="ARBA" id="ARBA00023152"/>
    </source>
</evidence>
<feature type="binding site" evidence="11">
    <location>
        <position position="124"/>
    </location>
    <ligand>
        <name>substrate</name>
    </ligand>
</feature>
<feature type="binding site" evidence="11">
    <location>
        <begin position="258"/>
        <end position="261"/>
    </location>
    <ligand>
        <name>substrate</name>
    </ligand>
</feature>
<evidence type="ECO:0000256" key="8">
    <source>
        <dbReference type="ARBA" id="ARBA00023235"/>
    </source>
</evidence>
<feature type="binding site" evidence="11">
    <location>
        <position position="327"/>
    </location>
    <ligand>
        <name>substrate</name>
    </ligand>
</feature>
<feature type="binding site" evidence="12">
    <location>
        <position position="13"/>
    </location>
    <ligand>
        <name>Mn(2+)</name>
        <dbReference type="ChEBI" id="CHEBI:29035"/>
        <label>2</label>
    </ligand>
</feature>
<sequence>MRARMPGVLLVLDGWGHAPPAPGNAISEAECPFLEGLVLGRRGVLLDASGGAVGLPEGTVGNSEIGHMVMGAGRPIEYDSLRVEQQVKSGALRSHPLLREACVRLAQQRGTLHLVGLISDGRIHSDIDHIAEVLRAARAHALERVVIHAITDGRDVPDGTGALYLSRLNEIVKVSGVGAVATVIGRNFAMDKSGADHLTAQAALLVLDGRAERSAPNAEDALRGGAPDGSVTATVITGATGGPAPVRDGDAIVFMNFRSDRMAPLADMVAVLLASTARSRVRLLSLGHYDTHAGIPALVPRADASGGLADALENSEVRSVRIAEREKFEHVTFYLNGRDARPRQQEEHVLVPPAATGPVQDHPEMNLRGLVQAVIEAAARPDVGLVVANLANMDVVGHTGAYHATRKAVEAVDRAAAQICSTAFAGGRWTLLVGDHGNAEQMLTSPTDGAPAIGYGGHTTNRVPCALISVRGERLKIPSGGEAAICSVGPTVLRLLGLPIPAAMSAPELVDDSAQPIRQG</sequence>
<protein>
    <recommendedName>
        <fullName evidence="9">2,3-bisphosphoglycerate-independent phosphoglycerate mutase</fullName>
        <ecNumber evidence="9">5.4.2.12</ecNumber>
    </recommendedName>
</protein>
<organism evidence="15 16">
    <name type="scientific">Spongiactinospora gelatinilytica</name>
    <dbReference type="NCBI Taxonomy" id="2666298"/>
    <lineage>
        <taxon>Bacteria</taxon>
        <taxon>Bacillati</taxon>
        <taxon>Actinomycetota</taxon>
        <taxon>Actinomycetes</taxon>
        <taxon>Streptosporangiales</taxon>
        <taxon>Streptosporangiaceae</taxon>
        <taxon>Spongiactinospora</taxon>
    </lineage>
</organism>
<comment type="similarity">
    <text evidence="4">Belongs to the BPG-independent phosphoglycerate mutase family.</text>
</comment>
<evidence type="ECO:0000313" key="15">
    <source>
        <dbReference type="EMBL" id="PZG56663.1"/>
    </source>
</evidence>
<evidence type="ECO:0000259" key="14">
    <source>
        <dbReference type="Pfam" id="PF06415"/>
    </source>
</evidence>
<feature type="domain" description="Metalloenzyme" evidence="13">
    <location>
        <begin position="5"/>
        <end position="498"/>
    </location>
</feature>
<evidence type="ECO:0000256" key="1">
    <source>
        <dbReference type="ARBA" id="ARBA00000370"/>
    </source>
</evidence>
<comment type="caution">
    <text evidence="15">The sequence shown here is derived from an EMBL/GenBank/DDBJ whole genome shotgun (WGS) entry which is preliminary data.</text>
</comment>
<accession>A0A2W2H9Z8</accession>
<dbReference type="EMBL" id="POUA01000004">
    <property type="protein sequence ID" value="PZG56663.1"/>
    <property type="molecule type" value="Genomic_DNA"/>
</dbReference>
<dbReference type="SUPFAM" id="SSF53649">
    <property type="entry name" value="Alkaline phosphatase-like"/>
    <property type="match status" value="1"/>
</dbReference>
<dbReference type="InterPro" id="IPR011258">
    <property type="entry name" value="BPG-indep_PGM_N"/>
</dbReference>
<evidence type="ECO:0000256" key="4">
    <source>
        <dbReference type="ARBA" id="ARBA00008819"/>
    </source>
</evidence>
<dbReference type="Proteomes" id="UP000248544">
    <property type="component" value="Unassembled WGS sequence"/>
</dbReference>
<dbReference type="EC" id="5.4.2.12" evidence="9"/>
<comment type="pathway">
    <text evidence="3">Carbohydrate degradation; glycolysis; pyruvate from D-glyceraldehyde 3-phosphate: step 3/5.</text>
</comment>
<dbReference type="InterPro" id="IPR017850">
    <property type="entry name" value="Alkaline_phosphatase_core_sf"/>
</dbReference>
<dbReference type="PIRSF" id="PIRSF001492">
    <property type="entry name" value="IPGAM"/>
    <property type="match status" value="1"/>
</dbReference>